<evidence type="ECO:0000313" key="1">
    <source>
        <dbReference type="EMBL" id="MED6183203.1"/>
    </source>
</evidence>
<evidence type="ECO:0000313" key="2">
    <source>
        <dbReference type="Proteomes" id="UP001341840"/>
    </source>
</evidence>
<reference evidence="1 2" key="1">
    <citation type="journal article" date="2023" name="Plants (Basel)">
        <title>Bridging the Gap: Combining Genomics and Transcriptomics Approaches to Understand Stylosanthes scabra, an Orphan Legume from the Brazilian Caatinga.</title>
        <authorList>
            <person name="Ferreira-Neto J.R.C."/>
            <person name="da Silva M.D."/>
            <person name="Binneck E."/>
            <person name="de Melo N.F."/>
            <person name="da Silva R.H."/>
            <person name="de Melo A.L.T.M."/>
            <person name="Pandolfi V."/>
            <person name="Bustamante F.O."/>
            <person name="Brasileiro-Vidal A.C."/>
            <person name="Benko-Iseppon A.M."/>
        </authorList>
    </citation>
    <scope>NUCLEOTIDE SEQUENCE [LARGE SCALE GENOMIC DNA]</scope>
    <source>
        <tissue evidence="1">Leaves</tissue>
    </source>
</reference>
<gene>
    <name evidence="1" type="ORF">PIB30_035805</name>
</gene>
<organism evidence="1 2">
    <name type="scientific">Stylosanthes scabra</name>
    <dbReference type="NCBI Taxonomy" id="79078"/>
    <lineage>
        <taxon>Eukaryota</taxon>
        <taxon>Viridiplantae</taxon>
        <taxon>Streptophyta</taxon>
        <taxon>Embryophyta</taxon>
        <taxon>Tracheophyta</taxon>
        <taxon>Spermatophyta</taxon>
        <taxon>Magnoliopsida</taxon>
        <taxon>eudicotyledons</taxon>
        <taxon>Gunneridae</taxon>
        <taxon>Pentapetalae</taxon>
        <taxon>rosids</taxon>
        <taxon>fabids</taxon>
        <taxon>Fabales</taxon>
        <taxon>Fabaceae</taxon>
        <taxon>Papilionoideae</taxon>
        <taxon>50 kb inversion clade</taxon>
        <taxon>dalbergioids sensu lato</taxon>
        <taxon>Dalbergieae</taxon>
        <taxon>Pterocarpus clade</taxon>
        <taxon>Stylosanthes</taxon>
    </lineage>
</organism>
<proteinExistence type="predicted"/>
<name>A0ABU6WG52_9FABA</name>
<protein>
    <submittedName>
        <fullName evidence="1">Uncharacterized protein</fullName>
    </submittedName>
</protein>
<dbReference type="EMBL" id="JASCZI010181415">
    <property type="protein sequence ID" value="MED6183203.1"/>
    <property type="molecule type" value="Genomic_DNA"/>
</dbReference>
<dbReference type="Proteomes" id="UP001341840">
    <property type="component" value="Unassembled WGS sequence"/>
</dbReference>
<keyword evidence="2" id="KW-1185">Reference proteome</keyword>
<accession>A0ABU6WG52</accession>
<sequence length="72" mass="8320">MKKSQEERVVASEVASRVRNTQRLRTQLPDASRAVCCLRSKQWTFGTGLVPPIRPFDRMGFVPYVTTIHNWD</sequence>
<comment type="caution">
    <text evidence="1">The sequence shown here is derived from an EMBL/GenBank/DDBJ whole genome shotgun (WGS) entry which is preliminary data.</text>
</comment>